<organism evidence="1 2">
    <name type="scientific">Dermatophagoides pteronyssinus</name>
    <name type="common">European house dust mite</name>
    <dbReference type="NCBI Taxonomy" id="6956"/>
    <lineage>
        <taxon>Eukaryota</taxon>
        <taxon>Metazoa</taxon>
        <taxon>Ecdysozoa</taxon>
        <taxon>Arthropoda</taxon>
        <taxon>Chelicerata</taxon>
        <taxon>Arachnida</taxon>
        <taxon>Acari</taxon>
        <taxon>Acariformes</taxon>
        <taxon>Sarcoptiformes</taxon>
        <taxon>Astigmata</taxon>
        <taxon>Psoroptidia</taxon>
        <taxon>Analgoidea</taxon>
        <taxon>Pyroglyphidae</taxon>
        <taxon>Dermatophagoidinae</taxon>
        <taxon>Dermatophagoides</taxon>
    </lineage>
</organism>
<dbReference type="Proteomes" id="UP000887458">
    <property type="component" value="Unassembled WGS sequence"/>
</dbReference>
<gene>
    <name evidence="1" type="ORF">DERP_014364</name>
</gene>
<dbReference type="EMBL" id="NJHN03000113">
    <property type="protein sequence ID" value="KAH9414145.1"/>
    <property type="molecule type" value="Genomic_DNA"/>
</dbReference>
<keyword evidence="2" id="KW-1185">Reference proteome</keyword>
<accession>A0ABQ8IUZ7</accession>
<reference evidence="1 2" key="1">
    <citation type="journal article" date="2018" name="J. Allergy Clin. Immunol.">
        <title>High-quality assembly of Dermatophagoides pteronyssinus genome and transcriptome reveals a wide range of novel allergens.</title>
        <authorList>
            <person name="Liu X.Y."/>
            <person name="Yang K.Y."/>
            <person name="Wang M.Q."/>
            <person name="Kwok J.S."/>
            <person name="Zeng X."/>
            <person name="Yang Z."/>
            <person name="Xiao X.J."/>
            <person name="Lau C.P."/>
            <person name="Li Y."/>
            <person name="Huang Z.M."/>
            <person name="Ba J.G."/>
            <person name="Yim A.K."/>
            <person name="Ouyang C.Y."/>
            <person name="Ngai S.M."/>
            <person name="Chan T.F."/>
            <person name="Leung E.L."/>
            <person name="Liu L."/>
            <person name="Liu Z.G."/>
            <person name="Tsui S.K."/>
        </authorList>
    </citation>
    <scope>NUCLEOTIDE SEQUENCE [LARGE SCALE GENOMIC DNA]</scope>
    <source>
        <strain evidence="1">Derp</strain>
    </source>
</reference>
<reference evidence="1 2" key="2">
    <citation type="journal article" date="2022" name="Mol. Biol. Evol.">
        <title>Comparative Genomics Reveals Insights into the Divergent Evolution of Astigmatic Mites and Household Pest Adaptations.</title>
        <authorList>
            <person name="Xiong Q."/>
            <person name="Wan A.T."/>
            <person name="Liu X."/>
            <person name="Fung C.S."/>
            <person name="Xiao X."/>
            <person name="Malainual N."/>
            <person name="Hou J."/>
            <person name="Wang L."/>
            <person name="Wang M."/>
            <person name="Yang K.Y."/>
            <person name="Cui Y."/>
            <person name="Leung E.L."/>
            <person name="Nong W."/>
            <person name="Shin S.K."/>
            <person name="Au S.W."/>
            <person name="Jeong K.Y."/>
            <person name="Chew F.T."/>
            <person name="Hui J.H."/>
            <person name="Leung T.F."/>
            <person name="Tungtrongchitr A."/>
            <person name="Zhong N."/>
            <person name="Liu Z."/>
            <person name="Tsui S.K."/>
        </authorList>
    </citation>
    <scope>NUCLEOTIDE SEQUENCE [LARGE SCALE GENOMIC DNA]</scope>
    <source>
        <strain evidence="1">Derp</strain>
    </source>
</reference>
<name>A0ABQ8IUZ7_DERPT</name>
<comment type="caution">
    <text evidence="1">The sequence shown here is derived from an EMBL/GenBank/DDBJ whole genome shotgun (WGS) entry which is preliminary data.</text>
</comment>
<evidence type="ECO:0000313" key="1">
    <source>
        <dbReference type="EMBL" id="KAH9414145.1"/>
    </source>
</evidence>
<proteinExistence type="predicted"/>
<evidence type="ECO:0000313" key="2">
    <source>
        <dbReference type="Proteomes" id="UP000887458"/>
    </source>
</evidence>
<protein>
    <submittedName>
        <fullName evidence="1">Uncharacterized protein</fullName>
    </submittedName>
</protein>
<sequence length="63" mass="7217">MYEGMNLLYFNVQKLGKYIFANDYDDPFGTSFWFCLSILPPPPLLSSSSSLFITTTLKQKTPE</sequence>